<dbReference type="EC" id="2.3.1.-" evidence="2"/>
<dbReference type="Gene3D" id="3.40.630.30">
    <property type="match status" value="1"/>
</dbReference>
<feature type="domain" description="N-acetyltransferase" evidence="1">
    <location>
        <begin position="13"/>
        <end position="176"/>
    </location>
</feature>
<proteinExistence type="predicted"/>
<gene>
    <name evidence="2" type="ORF">KPNJ2_00775</name>
</gene>
<dbReference type="Pfam" id="PF00583">
    <property type="entry name" value="Acetyltransf_1"/>
    <property type="match status" value="1"/>
</dbReference>
<dbReference type="InterPro" id="IPR000182">
    <property type="entry name" value="GNAT_dom"/>
</dbReference>
<dbReference type="CDD" id="cd04301">
    <property type="entry name" value="NAT_SF"/>
    <property type="match status" value="1"/>
</dbReference>
<dbReference type="AlphaFoldDB" id="W8UET0"/>
<organism evidence="2 3">
    <name type="scientific">Klebsiella pneumoniae 30684/NJST258_2</name>
    <dbReference type="NCBI Taxonomy" id="1420013"/>
    <lineage>
        <taxon>Bacteria</taxon>
        <taxon>Pseudomonadati</taxon>
        <taxon>Pseudomonadota</taxon>
        <taxon>Gammaproteobacteria</taxon>
        <taxon>Enterobacterales</taxon>
        <taxon>Enterobacteriaceae</taxon>
        <taxon>Klebsiella/Raoultella group</taxon>
        <taxon>Klebsiella</taxon>
        <taxon>Klebsiella pneumoniae complex</taxon>
    </lineage>
</organism>
<sequence>MMTPVILSRQQLDQLWEIDRSEIIDTLYRLDNGQLRAYREYYDVRGWDPHDRQVYTPIHEACYDRGGIFFAFFDDEQMIAAAALDTLPRGMNGELRQLLFFYVGAGKRGQGWGRRLFQYALHQLPEMGASGLYISSIPNKNTVDFYLAQGCRLADKPDPALFALEPEDIHLVCHRL</sequence>
<evidence type="ECO:0000313" key="2">
    <source>
        <dbReference type="EMBL" id="AHM77555.1"/>
    </source>
</evidence>
<evidence type="ECO:0000313" key="3">
    <source>
        <dbReference type="Proteomes" id="UP000019586"/>
    </source>
</evidence>
<name>W8UET0_KLEPN</name>
<dbReference type="KEGG" id="kps:KPNJ2_00775"/>
<dbReference type="PATRIC" id="fig|1420013.3.peg.738"/>
<protein>
    <submittedName>
        <fullName evidence="2">Acetyltransferase</fullName>
        <ecNumber evidence="2">2.3.1.-</ecNumber>
    </submittedName>
</protein>
<dbReference type="PROSITE" id="PS51186">
    <property type="entry name" value="GNAT"/>
    <property type="match status" value="1"/>
</dbReference>
<evidence type="ECO:0000259" key="1">
    <source>
        <dbReference type="PROSITE" id="PS51186"/>
    </source>
</evidence>
<reference evidence="2 3" key="1">
    <citation type="journal article" date="2014" name="Proc. Natl. Acad. Sci. U.S.A.">
        <title>Molecular dissection of the evolution of carbapenem-resistant multilocus sequence type 258 Klebsiella pneumoniae.</title>
        <authorList>
            <person name="Deleo F.R."/>
            <person name="Chen L."/>
            <person name="Porcella S.F."/>
            <person name="Martens C.A."/>
            <person name="Kobayashi S.D."/>
            <person name="Porter A.R."/>
            <person name="Chavda K.D."/>
            <person name="Jacobs M.R."/>
            <person name="Mathema B."/>
            <person name="Olsen R.J."/>
            <person name="Bonomo R.A."/>
            <person name="Musser J.M."/>
            <person name="Kreiswirth B.N."/>
        </authorList>
    </citation>
    <scope>NUCLEOTIDE SEQUENCE [LARGE SCALE GENOMIC DNA]</scope>
    <source>
        <strain evidence="2">30684/NJST258_2</strain>
    </source>
</reference>
<dbReference type="Proteomes" id="UP000019586">
    <property type="component" value="Chromosome"/>
</dbReference>
<dbReference type="EMBL" id="CP006918">
    <property type="protein sequence ID" value="AHM77555.1"/>
    <property type="molecule type" value="Genomic_DNA"/>
</dbReference>
<dbReference type="GO" id="GO:0016747">
    <property type="term" value="F:acyltransferase activity, transferring groups other than amino-acyl groups"/>
    <property type="evidence" value="ECO:0007669"/>
    <property type="project" value="InterPro"/>
</dbReference>
<dbReference type="InterPro" id="IPR016181">
    <property type="entry name" value="Acyl_CoA_acyltransferase"/>
</dbReference>
<dbReference type="HOGENOM" id="CLU_130337_0_0_6"/>
<keyword evidence="2" id="KW-0808">Transferase</keyword>
<accession>W8UET0</accession>
<keyword evidence="2" id="KW-0012">Acyltransferase</keyword>
<dbReference type="SUPFAM" id="SSF55729">
    <property type="entry name" value="Acyl-CoA N-acyltransferases (Nat)"/>
    <property type="match status" value="1"/>
</dbReference>